<keyword evidence="2" id="KW-0472">Membrane</keyword>
<dbReference type="EMBL" id="MU151691">
    <property type="protein sequence ID" value="KAF9442158.1"/>
    <property type="molecule type" value="Genomic_DNA"/>
</dbReference>
<dbReference type="Pfam" id="PF20152">
    <property type="entry name" value="DUF6534"/>
    <property type="match status" value="1"/>
</dbReference>
<keyword evidence="2" id="KW-1133">Transmembrane helix</keyword>
<protein>
    <recommendedName>
        <fullName evidence="3">DUF6534 domain-containing protein</fullName>
    </recommendedName>
</protein>
<evidence type="ECO:0000313" key="5">
    <source>
        <dbReference type="Proteomes" id="UP000807342"/>
    </source>
</evidence>
<feature type="region of interest" description="Disordered" evidence="1">
    <location>
        <begin position="197"/>
        <end position="216"/>
    </location>
</feature>
<evidence type="ECO:0000256" key="1">
    <source>
        <dbReference type="SAM" id="MobiDB-lite"/>
    </source>
</evidence>
<feature type="domain" description="DUF6534" evidence="3">
    <location>
        <begin position="60"/>
        <end position="177"/>
    </location>
</feature>
<organism evidence="4 5">
    <name type="scientific">Macrolepiota fuliginosa MF-IS2</name>
    <dbReference type="NCBI Taxonomy" id="1400762"/>
    <lineage>
        <taxon>Eukaryota</taxon>
        <taxon>Fungi</taxon>
        <taxon>Dikarya</taxon>
        <taxon>Basidiomycota</taxon>
        <taxon>Agaricomycotina</taxon>
        <taxon>Agaricomycetes</taxon>
        <taxon>Agaricomycetidae</taxon>
        <taxon>Agaricales</taxon>
        <taxon>Agaricineae</taxon>
        <taxon>Agaricaceae</taxon>
        <taxon>Macrolepiota</taxon>
    </lineage>
</organism>
<evidence type="ECO:0000256" key="2">
    <source>
        <dbReference type="SAM" id="Phobius"/>
    </source>
</evidence>
<keyword evidence="2" id="KW-0812">Transmembrane</keyword>
<evidence type="ECO:0000313" key="4">
    <source>
        <dbReference type="EMBL" id="KAF9442158.1"/>
    </source>
</evidence>
<evidence type="ECO:0000259" key="3">
    <source>
        <dbReference type="Pfam" id="PF20152"/>
    </source>
</evidence>
<name>A0A9P5WZT2_9AGAR</name>
<feature type="transmembrane region" description="Helical" evidence="2">
    <location>
        <begin position="55"/>
        <end position="85"/>
    </location>
</feature>
<keyword evidence="5" id="KW-1185">Reference proteome</keyword>
<gene>
    <name evidence="4" type="ORF">P691DRAFT_765511</name>
</gene>
<sequence length="216" mass="23739">MVYCWRIWVLRKWRVIPILTCFIALLSAASGMASGIRNFQLQNVSRLGESYQALIWLLGSAVTDIVIASSMAYIVCFLLSLVVYVKIDQVSQQPNQLLRMAKGPGAVRASTGRRIMHLLTLMLETNAITAAVAIETVVISLIKSIAPPATNIYEPGGYVLGKLYSNCFMILLNQRHHHSPDVKIGSTLESQTMPTFGAELGTMDTNPHASRDNGTM</sequence>
<dbReference type="InterPro" id="IPR045339">
    <property type="entry name" value="DUF6534"/>
</dbReference>
<proteinExistence type="predicted"/>
<accession>A0A9P5WZT2</accession>
<feature type="compositionally biased region" description="Polar residues" evidence="1">
    <location>
        <begin position="203"/>
        <end position="216"/>
    </location>
</feature>
<comment type="caution">
    <text evidence="4">The sequence shown here is derived from an EMBL/GenBank/DDBJ whole genome shotgun (WGS) entry which is preliminary data.</text>
</comment>
<reference evidence="4" key="1">
    <citation type="submission" date="2020-11" db="EMBL/GenBank/DDBJ databases">
        <authorList>
            <consortium name="DOE Joint Genome Institute"/>
            <person name="Ahrendt S."/>
            <person name="Riley R."/>
            <person name="Andreopoulos W."/>
            <person name="Labutti K."/>
            <person name="Pangilinan J."/>
            <person name="Ruiz-Duenas F.J."/>
            <person name="Barrasa J.M."/>
            <person name="Sanchez-Garcia M."/>
            <person name="Camarero S."/>
            <person name="Miyauchi S."/>
            <person name="Serrano A."/>
            <person name="Linde D."/>
            <person name="Babiker R."/>
            <person name="Drula E."/>
            <person name="Ayuso-Fernandez I."/>
            <person name="Pacheco R."/>
            <person name="Padilla G."/>
            <person name="Ferreira P."/>
            <person name="Barriuso J."/>
            <person name="Kellner H."/>
            <person name="Castanera R."/>
            <person name="Alfaro M."/>
            <person name="Ramirez L."/>
            <person name="Pisabarro A.G."/>
            <person name="Kuo A."/>
            <person name="Tritt A."/>
            <person name="Lipzen A."/>
            <person name="He G."/>
            <person name="Yan M."/>
            <person name="Ng V."/>
            <person name="Cullen D."/>
            <person name="Martin F."/>
            <person name="Rosso M.-N."/>
            <person name="Henrissat B."/>
            <person name="Hibbett D."/>
            <person name="Martinez A.T."/>
            <person name="Grigoriev I.V."/>
        </authorList>
    </citation>
    <scope>NUCLEOTIDE SEQUENCE</scope>
    <source>
        <strain evidence="4">MF-IS2</strain>
    </source>
</reference>
<dbReference type="Proteomes" id="UP000807342">
    <property type="component" value="Unassembled WGS sequence"/>
</dbReference>
<dbReference type="AlphaFoldDB" id="A0A9P5WZT2"/>